<evidence type="ECO:0008006" key="4">
    <source>
        <dbReference type="Google" id="ProtNLM"/>
    </source>
</evidence>
<dbReference type="AlphaFoldDB" id="A0A927GKE6"/>
<dbReference type="InterPro" id="IPR043766">
    <property type="entry name" value="BfmA-like"/>
</dbReference>
<gene>
    <name evidence="2" type="ORF">IC235_15990</name>
</gene>
<evidence type="ECO:0000313" key="2">
    <source>
        <dbReference type="EMBL" id="MBD2769390.1"/>
    </source>
</evidence>
<evidence type="ECO:0000313" key="3">
    <source>
        <dbReference type="Proteomes" id="UP000612233"/>
    </source>
</evidence>
<reference evidence="2" key="1">
    <citation type="submission" date="2020-09" db="EMBL/GenBank/DDBJ databases">
        <authorList>
            <person name="Kim M.K."/>
        </authorList>
    </citation>
    <scope>NUCLEOTIDE SEQUENCE</scope>
    <source>
        <strain evidence="2">BT664</strain>
    </source>
</reference>
<dbReference type="Proteomes" id="UP000612233">
    <property type="component" value="Unassembled WGS sequence"/>
</dbReference>
<evidence type="ECO:0000256" key="1">
    <source>
        <dbReference type="SAM" id="MobiDB-lite"/>
    </source>
</evidence>
<name>A0A927GKE6_9BACT</name>
<organism evidence="2 3">
    <name type="scientific">Hymenobacter montanus</name>
    <dbReference type="NCBI Taxonomy" id="2771359"/>
    <lineage>
        <taxon>Bacteria</taxon>
        <taxon>Pseudomonadati</taxon>
        <taxon>Bacteroidota</taxon>
        <taxon>Cytophagia</taxon>
        <taxon>Cytophagales</taxon>
        <taxon>Hymenobacteraceae</taxon>
        <taxon>Hymenobacter</taxon>
    </lineage>
</organism>
<keyword evidence="3" id="KW-1185">Reference proteome</keyword>
<proteinExistence type="predicted"/>
<feature type="region of interest" description="Disordered" evidence="1">
    <location>
        <begin position="321"/>
        <end position="345"/>
    </location>
</feature>
<comment type="caution">
    <text evidence="2">The sequence shown here is derived from an EMBL/GenBank/DDBJ whole genome shotgun (WGS) entry which is preliminary data.</text>
</comment>
<accession>A0A927GKE6</accession>
<dbReference type="Pfam" id="PF18976">
    <property type="entry name" value="DUF5712"/>
    <property type="match status" value="1"/>
</dbReference>
<dbReference type="RefSeq" id="WP_191006202.1">
    <property type="nucleotide sequence ID" value="NZ_JACXAD010000019.1"/>
</dbReference>
<dbReference type="EMBL" id="JACXAD010000019">
    <property type="protein sequence ID" value="MBD2769390.1"/>
    <property type="molecule type" value="Genomic_DNA"/>
</dbReference>
<sequence length="345" mass="38689">MYVKLINPKTHGKAAYTNTGSSAQTLQYLQHEAVGERQQATFFSADADELSAAHVQQSIDTNVKGLRSGEAKFYSLVLSPSEQELAHIGSDPDKLRAYTRQVMQQYAQNFTLPGGRQLGRQDIVWGAVLHQDRTHRGTDPEVVAGTAKAGQKRAGLQAHVHVIVSARDAEQKITLNPGGRRQRFDLMRWQAAAGRQFERQFGYVAQEHEKLRAKATRQRDTTHDAGRLEKIAGRVARINLLVPREQHLVPEKVQGIAVAREFDKTFYRMLARVEERARDGRPIDNALQLLRTGREQAAAPQRQAATALHAVQHLVRRAREAAQDERTEHVAEKPGRRGAELDIDM</sequence>
<protein>
    <recommendedName>
        <fullName evidence="4">Mobilization protein</fullName>
    </recommendedName>
</protein>